<proteinExistence type="predicted"/>
<dbReference type="InterPro" id="IPR013783">
    <property type="entry name" value="Ig-like_fold"/>
</dbReference>
<accession>A0A429G9X2</accession>
<evidence type="ECO:0000313" key="3">
    <source>
        <dbReference type="Proteomes" id="UP000278149"/>
    </source>
</evidence>
<gene>
    <name evidence="2" type="ORF">D9Q81_01075</name>
</gene>
<evidence type="ECO:0008006" key="4">
    <source>
        <dbReference type="Google" id="ProtNLM"/>
    </source>
</evidence>
<dbReference type="EMBL" id="RCOR01000006">
    <property type="protein sequence ID" value="RSN70628.1"/>
    <property type="molecule type" value="Genomic_DNA"/>
</dbReference>
<keyword evidence="1" id="KW-1133">Transmembrane helix</keyword>
<keyword evidence="1" id="KW-0472">Membrane</keyword>
<sequence length="465" mass="50988">MRLRYAIILLLILIAQASAEQTWDLSILRVNLYPPDAEVQQGQPLMITIYVGNNEGSQFSGAVSVSLYVDGFLKSREDWYIGNLSIGSIPIPPGGYRTIVTNLETSTLTIGVHELRVEISPKGYTDPNKDDNSYSINFVIVPLVNPFIEADSEVLQGKEFDVKVQIPNPRSEPLEGIKVRLFVNGSEIGTKESYVPPRMISAVKFSYKPLNVGTILLDALITRDDQPMGRASLSVTVKPSCDLLIERVQLSERIFAGEPISGKLMLKNMGLSASRVNVTFFIDGEAVESKSIDFIDPGEGTELEFNLDVALGMGSHTMTFKLIPLDADDLNPSDNEYSFSFRIIPVPISLSARSSGSDIYVNLTNLADLLTNVEVSLLRNGSEVTRFNATLEAGSSKLIPIRGLDPGNYTIAVYSHGSIVSSTEVSVEGGMKPESPFWLLAVVPIAAALVYYMLTRRKRRAWPSS</sequence>
<reference evidence="2 3" key="1">
    <citation type="submission" date="2018-10" db="EMBL/GenBank/DDBJ databases">
        <title>Co-occurring genomic capacity for anaerobic methane metabolism and dissimilatory sulfite reduction discovered in the Korarchaeota.</title>
        <authorList>
            <person name="Mckay L.J."/>
            <person name="Dlakic M."/>
            <person name="Fields M.W."/>
            <person name="Delmont T.O."/>
            <person name="Eren A.M."/>
            <person name="Jay Z.J."/>
            <person name="Klingelsmith K.B."/>
            <person name="Rusch D.B."/>
            <person name="Inskeep W.P."/>
        </authorList>
    </citation>
    <scope>NUCLEOTIDE SEQUENCE [LARGE SCALE GENOMIC DNA]</scope>
    <source>
        <strain evidence="2 3">WS</strain>
    </source>
</reference>
<dbReference type="RefSeq" id="WP_125740589.1">
    <property type="nucleotide sequence ID" value="NZ_RCOR01000006.1"/>
</dbReference>
<evidence type="ECO:0000313" key="2">
    <source>
        <dbReference type="EMBL" id="RSN70628.1"/>
    </source>
</evidence>
<comment type="caution">
    <text evidence="2">The sequence shown here is derived from an EMBL/GenBank/DDBJ whole genome shotgun (WGS) entry which is preliminary data.</text>
</comment>
<name>A0A429G9X2_9CREN</name>
<protein>
    <recommendedName>
        <fullName evidence="4">CARDB domain-containing protein</fullName>
    </recommendedName>
</protein>
<organism evidence="2 3">
    <name type="scientific">Candidatus Korarchaeum cryptofilum</name>
    <dbReference type="NCBI Taxonomy" id="498846"/>
    <lineage>
        <taxon>Archaea</taxon>
        <taxon>Thermoproteota</taxon>
        <taxon>Candidatus Korarchaeia</taxon>
        <taxon>Candidatus Korarchaeales</taxon>
        <taxon>Candidatus Korarchaeaceae</taxon>
        <taxon>Candidatus Korarchaeum</taxon>
    </lineage>
</organism>
<keyword evidence="1" id="KW-0812">Transmembrane</keyword>
<dbReference type="Proteomes" id="UP000278149">
    <property type="component" value="Unassembled WGS sequence"/>
</dbReference>
<dbReference type="AlphaFoldDB" id="A0A429G9X2"/>
<evidence type="ECO:0000256" key="1">
    <source>
        <dbReference type="SAM" id="Phobius"/>
    </source>
</evidence>
<dbReference type="Gene3D" id="2.60.40.10">
    <property type="entry name" value="Immunoglobulins"/>
    <property type="match status" value="2"/>
</dbReference>
<feature type="transmembrane region" description="Helical" evidence="1">
    <location>
        <begin position="437"/>
        <end position="454"/>
    </location>
</feature>